<dbReference type="AlphaFoldDB" id="A0A8T0NEB7"/>
<evidence type="ECO:0008006" key="4">
    <source>
        <dbReference type="Google" id="ProtNLM"/>
    </source>
</evidence>
<dbReference type="Proteomes" id="UP000823388">
    <property type="component" value="Chromosome 9K"/>
</dbReference>
<organism evidence="2 3">
    <name type="scientific">Panicum virgatum</name>
    <name type="common">Blackwell switchgrass</name>
    <dbReference type="NCBI Taxonomy" id="38727"/>
    <lineage>
        <taxon>Eukaryota</taxon>
        <taxon>Viridiplantae</taxon>
        <taxon>Streptophyta</taxon>
        <taxon>Embryophyta</taxon>
        <taxon>Tracheophyta</taxon>
        <taxon>Spermatophyta</taxon>
        <taxon>Magnoliopsida</taxon>
        <taxon>Liliopsida</taxon>
        <taxon>Poales</taxon>
        <taxon>Poaceae</taxon>
        <taxon>PACMAD clade</taxon>
        <taxon>Panicoideae</taxon>
        <taxon>Panicodae</taxon>
        <taxon>Paniceae</taxon>
        <taxon>Panicinae</taxon>
        <taxon>Panicum</taxon>
        <taxon>Panicum sect. Hiantes</taxon>
    </lineage>
</organism>
<feature type="signal peptide" evidence="1">
    <location>
        <begin position="1"/>
        <end position="28"/>
    </location>
</feature>
<comment type="caution">
    <text evidence="2">The sequence shown here is derived from an EMBL/GenBank/DDBJ whole genome shotgun (WGS) entry which is preliminary data.</text>
</comment>
<evidence type="ECO:0000313" key="2">
    <source>
        <dbReference type="EMBL" id="KAG2547667.1"/>
    </source>
</evidence>
<feature type="chain" id="PRO_5035773828" description="Transmembrane protein" evidence="1">
    <location>
        <begin position="29"/>
        <end position="62"/>
    </location>
</feature>
<evidence type="ECO:0000256" key="1">
    <source>
        <dbReference type="SAM" id="SignalP"/>
    </source>
</evidence>
<dbReference type="EMBL" id="CM029053">
    <property type="protein sequence ID" value="KAG2547667.1"/>
    <property type="molecule type" value="Genomic_DNA"/>
</dbReference>
<evidence type="ECO:0000313" key="3">
    <source>
        <dbReference type="Proteomes" id="UP000823388"/>
    </source>
</evidence>
<keyword evidence="1" id="KW-0732">Signal</keyword>
<reference evidence="2" key="1">
    <citation type="submission" date="2020-05" db="EMBL/GenBank/DDBJ databases">
        <title>WGS assembly of Panicum virgatum.</title>
        <authorList>
            <person name="Lovell J.T."/>
            <person name="Jenkins J."/>
            <person name="Shu S."/>
            <person name="Juenger T.E."/>
            <person name="Schmutz J."/>
        </authorList>
    </citation>
    <scope>NUCLEOTIDE SEQUENCE</scope>
    <source>
        <strain evidence="2">AP13</strain>
    </source>
</reference>
<keyword evidence="3" id="KW-1185">Reference proteome</keyword>
<sequence length="62" mass="6571">MTMKQYSSAFSFCLMLLVVAAMVCVIYTSSVDAGRSGYNSYKPCGRTDFGQCSVPTNGGGNP</sequence>
<proteinExistence type="predicted"/>
<name>A0A8T0NEB7_PANVG</name>
<accession>A0A8T0NEB7</accession>
<protein>
    <recommendedName>
        <fullName evidence="4">Transmembrane protein</fullName>
    </recommendedName>
</protein>
<gene>
    <name evidence="2" type="ORF">PVAP13_9KG152600</name>
</gene>